<organism evidence="1 2">
    <name type="scientific">Cytobacillus firmus</name>
    <name type="common">Bacillus firmus</name>
    <dbReference type="NCBI Taxonomy" id="1399"/>
    <lineage>
        <taxon>Bacteria</taxon>
        <taxon>Bacillati</taxon>
        <taxon>Bacillota</taxon>
        <taxon>Bacilli</taxon>
        <taxon>Bacillales</taxon>
        <taxon>Bacillaceae</taxon>
        <taxon>Cytobacillus</taxon>
    </lineage>
</organism>
<evidence type="ECO:0000313" key="2">
    <source>
        <dbReference type="Proteomes" id="UP000465778"/>
    </source>
</evidence>
<evidence type="ECO:0000313" key="1">
    <source>
        <dbReference type="EMBL" id="KAF0825697.1"/>
    </source>
</evidence>
<accession>A0A800NFJ2</accession>
<gene>
    <name evidence="1" type="ORF">KIS1582_0370</name>
</gene>
<protein>
    <submittedName>
        <fullName evidence="1">Uncharacterized protein</fullName>
    </submittedName>
</protein>
<proteinExistence type="predicted"/>
<dbReference type="Proteomes" id="UP000465778">
    <property type="component" value="Unassembled WGS sequence"/>
</dbReference>
<sequence length="42" mass="4862">MRLFNETEGDRSMNSIKDQVEHVLHKGENIIECLTCSLVAHY</sequence>
<dbReference type="AlphaFoldDB" id="A0A800NFJ2"/>
<dbReference type="EMBL" id="VDEM01000002">
    <property type="protein sequence ID" value="KAF0825697.1"/>
    <property type="molecule type" value="Genomic_DNA"/>
</dbReference>
<reference evidence="1 2" key="1">
    <citation type="journal article" date="2020" name="G3 (Bethesda)">
        <title>Whole Genome Sequencing and Comparative Genomics of Two Nematicidal Bacillus Strains Reveals a Wide Range of Possible Virulence Factors.</title>
        <authorList>
            <person name="Susic N."/>
            <person name="Janezic S."/>
            <person name="Rupnik M."/>
            <person name="Geric Stare B."/>
        </authorList>
    </citation>
    <scope>NUCLEOTIDE SEQUENCE [LARGE SCALE GENOMIC DNA]</scope>
    <source>
        <strain evidence="1 2">I-1582</strain>
    </source>
</reference>
<name>A0A800NFJ2_CYTFI</name>
<comment type="caution">
    <text evidence="1">The sequence shown here is derived from an EMBL/GenBank/DDBJ whole genome shotgun (WGS) entry which is preliminary data.</text>
</comment>